<feature type="compositionally biased region" description="Low complexity" evidence="1">
    <location>
        <begin position="37"/>
        <end position="53"/>
    </location>
</feature>
<organism evidence="2">
    <name type="scientific">Arundo donax</name>
    <name type="common">Giant reed</name>
    <name type="synonym">Donax arundinaceus</name>
    <dbReference type="NCBI Taxonomy" id="35708"/>
    <lineage>
        <taxon>Eukaryota</taxon>
        <taxon>Viridiplantae</taxon>
        <taxon>Streptophyta</taxon>
        <taxon>Embryophyta</taxon>
        <taxon>Tracheophyta</taxon>
        <taxon>Spermatophyta</taxon>
        <taxon>Magnoliopsida</taxon>
        <taxon>Liliopsida</taxon>
        <taxon>Poales</taxon>
        <taxon>Poaceae</taxon>
        <taxon>PACMAD clade</taxon>
        <taxon>Arundinoideae</taxon>
        <taxon>Arundineae</taxon>
        <taxon>Arundo</taxon>
    </lineage>
</organism>
<evidence type="ECO:0000256" key="1">
    <source>
        <dbReference type="SAM" id="MobiDB-lite"/>
    </source>
</evidence>
<sequence>MSSRARSANATLQARDAFGRFRRTSPCPDSGDDGPIGASSSEEGGSSSAHAAS</sequence>
<reference evidence="2" key="1">
    <citation type="submission" date="2014-09" db="EMBL/GenBank/DDBJ databases">
        <authorList>
            <person name="Magalhaes I.L.F."/>
            <person name="Oliveira U."/>
            <person name="Santos F.R."/>
            <person name="Vidigal T.H.D.A."/>
            <person name="Brescovit A.D."/>
            <person name="Santos A.J."/>
        </authorList>
    </citation>
    <scope>NUCLEOTIDE SEQUENCE</scope>
    <source>
        <tissue evidence="2">Shoot tissue taken approximately 20 cm above the soil surface</tissue>
    </source>
</reference>
<evidence type="ECO:0000313" key="2">
    <source>
        <dbReference type="EMBL" id="JAD98567.1"/>
    </source>
</evidence>
<reference evidence="2" key="2">
    <citation type="journal article" date="2015" name="Data Brief">
        <title>Shoot transcriptome of the giant reed, Arundo donax.</title>
        <authorList>
            <person name="Barrero R.A."/>
            <person name="Guerrero F.D."/>
            <person name="Moolhuijzen P."/>
            <person name="Goolsby J.A."/>
            <person name="Tidwell J."/>
            <person name="Bellgard S.E."/>
            <person name="Bellgard M.I."/>
        </authorList>
    </citation>
    <scope>NUCLEOTIDE SEQUENCE</scope>
    <source>
        <tissue evidence="2">Shoot tissue taken approximately 20 cm above the soil surface</tissue>
    </source>
</reference>
<proteinExistence type="predicted"/>
<protein>
    <submittedName>
        <fullName evidence="2">Uncharacterized protein</fullName>
    </submittedName>
</protein>
<feature type="compositionally biased region" description="Polar residues" evidence="1">
    <location>
        <begin position="1"/>
        <end position="12"/>
    </location>
</feature>
<dbReference type="AlphaFoldDB" id="A0A0A9ERC1"/>
<feature type="region of interest" description="Disordered" evidence="1">
    <location>
        <begin position="1"/>
        <end position="53"/>
    </location>
</feature>
<dbReference type="EMBL" id="GBRH01199328">
    <property type="protein sequence ID" value="JAD98567.1"/>
    <property type="molecule type" value="Transcribed_RNA"/>
</dbReference>
<accession>A0A0A9ERC1</accession>
<name>A0A0A9ERC1_ARUDO</name>